<comment type="caution">
    <text evidence="4">The sequence shown here is derived from an EMBL/GenBank/DDBJ whole genome shotgun (WGS) entry which is preliminary data.</text>
</comment>
<reference evidence="4 5" key="1">
    <citation type="journal article" date="2018" name="Mol. Biol. Evol.">
        <title>Analysis of the draft genome of the red seaweed Gracilariopsis chorda provides insights into genome size evolution in Rhodophyta.</title>
        <authorList>
            <person name="Lee J."/>
            <person name="Yang E.C."/>
            <person name="Graf L."/>
            <person name="Yang J.H."/>
            <person name="Qiu H."/>
            <person name="Zel Zion U."/>
            <person name="Chan C.X."/>
            <person name="Stephens T.G."/>
            <person name="Weber A.P.M."/>
            <person name="Boo G.H."/>
            <person name="Boo S.M."/>
            <person name="Kim K.M."/>
            <person name="Shin Y."/>
            <person name="Jung M."/>
            <person name="Lee S.J."/>
            <person name="Yim H.S."/>
            <person name="Lee J.H."/>
            <person name="Bhattacharya D."/>
            <person name="Yoon H.S."/>
        </authorList>
    </citation>
    <scope>NUCLEOTIDE SEQUENCE [LARGE SCALE GENOMIC DNA]</scope>
    <source>
        <strain evidence="4 5">SKKU-2015</strain>
        <tissue evidence="4">Whole body</tissue>
    </source>
</reference>
<dbReference type="GO" id="GO:0000502">
    <property type="term" value="C:proteasome complex"/>
    <property type="evidence" value="ECO:0007669"/>
    <property type="project" value="UniProtKB-KW"/>
</dbReference>
<dbReference type="GO" id="GO:0005634">
    <property type="term" value="C:nucleus"/>
    <property type="evidence" value="ECO:0007669"/>
    <property type="project" value="TreeGrafter"/>
</dbReference>
<dbReference type="PANTHER" id="PTHR12828:SF3">
    <property type="entry name" value="PROTEASOME MATURATION PROTEIN"/>
    <property type="match status" value="1"/>
</dbReference>
<protein>
    <submittedName>
        <fullName evidence="4">Proteasome maturation protein</fullName>
    </submittedName>
</protein>
<dbReference type="OrthoDB" id="15001at2759"/>
<sequence length="131" mass="14736">MDRPPATHIRPDAPPGATLKYSATPQHPVQVIQSQARKNERLTRRKLQAAAYGAALPMRLAMQQHMLSQCQRLPGLPSSYATLESFTARDETIDFEDFMNLPHNSPYMPEQQPREQLESILGVTATSQRPL</sequence>
<keyword evidence="1" id="KW-0143">Chaperone</keyword>
<evidence type="ECO:0000256" key="2">
    <source>
        <dbReference type="ARBA" id="ARBA00043974"/>
    </source>
</evidence>
<feature type="compositionally biased region" description="Polar residues" evidence="3">
    <location>
        <begin position="21"/>
        <end position="36"/>
    </location>
</feature>
<dbReference type="Pfam" id="PF05348">
    <property type="entry name" value="UMP1"/>
    <property type="match status" value="1"/>
</dbReference>
<proteinExistence type="inferred from homology"/>
<comment type="similarity">
    <text evidence="2">Belongs to the POMP/UMP1 family.</text>
</comment>
<evidence type="ECO:0000313" key="5">
    <source>
        <dbReference type="Proteomes" id="UP000247409"/>
    </source>
</evidence>
<gene>
    <name evidence="4" type="ORF">BWQ96_08898</name>
</gene>
<keyword evidence="4" id="KW-0647">Proteasome</keyword>
<dbReference type="GO" id="GO:0005737">
    <property type="term" value="C:cytoplasm"/>
    <property type="evidence" value="ECO:0007669"/>
    <property type="project" value="TreeGrafter"/>
</dbReference>
<dbReference type="GO" id="GO:0043248">
    <property type="term" value="P:proteasome assembly"/>
    <property type="evidence" value="ECO:0007669"/>
    <property type="project" value="InterPro"/>
</dbReference>
<evidence type="ECO:0000313" key="4">
    <source>
        <dbReference type="EMBL" id="PXF41400.1"/>
    </source>
</evidence>
<keyword evidence="5" id="KW-1185">Reference proteome</keyword>
<dbReference type="InterPro" id="IPR008012">
    <property type="entry name" value="Ump1"/>
</dbReference>
<dbReference type="STRING" id="448386.A0A2V3IJU7"/>
<accession>A0A2V3IJU7</accession>
<evidence type="ECO:0000256" key="1">
    <source>
        <dbReference type="ARBA" id="ARBA00023186"/>
    </source>
</evidence>
<dbReference type="EMBL" id="NBIV01000218">
    <property type="protein sequence ID" value="PXF41400.1"/>
    <property type="molecule type" value="Genomic_DNA"/>
</dbReference>
<dbReference type="PANTHER" id="PTHR12828">
    <property type="entry name" value="PROTEASOME MATURATION PROTEIN UMP1"/>
    <property type="match status" value="1"/>
</dbReference>
<evidence type="ECO:0000256" key="3">
    <source>
        <dbReference type="SAM" id="MobiDB-lite"/>
    </source>
</evidence>
<feature type="compositionally biased region" description="Basic and acidic residues" evidence="3">
    <location>
        <begin position="1"/>
        <end position="11"/>
    </location>
</feature>
<organism evidence="4 5">
    <name type="scientific">Gracilariopsis chorda</name>
    <dbReference type="NCBI Taxonomy" id="448386"/>
    <lineage>
        <taxon>Eukaryota</taxon>
        <taxon>Rhodophyta</taxon>
        <taxon>Florideophyceae</taxon>
        <taxon>Rhodymeniophycidae</taxon>
        <taxon>Gracilariales</taxon>
        <taxon>Gracilariaceae</taxon>
        <taxon>Gracilariopsis</taxon>
    </lineage>
</organism>
<feature type="region of interest" description="Disordered" evidence="3">
    <location>
        <begin position="1"/>
        <end position="38"/>
    </location>
</feature>
<dbReference type="Proteomes" id="UP000247409">
    <property type="component" value="Unassembled WGS sequence"/>
</dbReference>
<dbReference type="AlphaFoldDB" id="A0A2V3IJU7"/>
<name>A0A2V3IJU7_9FLOR</name>